<dbReference type="InterPro" id="IPR011011">
    <property type="entry name" value="Znf_FYVE_PHD"/>
</dbReference>
<protein>
    <submittedName>
        <fullName evidence="1">Uncharacterized protein</fullName>
    </submittedName>
</protein>
<dbReference type="AlphaFoldDB" id="E2B1Z4"/>
<keyword evidence="2" id="KW-1185">Reference proteome</keyword>
<evidence type="ECO:0000313" key="2">
    <source>
        <dbReference type="Proteomes" id="UP000000311"/>
    </source>
</evidence>
<dbReference type="SUPFAM" id="SSF57903">
    <property type="entry name" value="FYVE/PHD zinc finger"/>
    <property type="match status" value="1"/>
</dbReference>
<feature type="non-terminal residue" evidence="1">
    <location>
        <position position="47"/>
    </location>
</feature>
<gene>
    <name evidence="1" type="ORF">EAG_06294</name>
</gene>
<dbReference type="STRING" id="104421.E2B1Z4"/>
<evidence type="ECO:0000313" key="1">
    <source>
        <dbReference type="EMBL" id="EFN60295.1"/>
    </source>
</evidence>
<name>E2B1Z4_CAMFO</name>
<feature type="non-terminal residue" evidence="1">
    <location>
        <position position="1"/>
    </location>
</feature>
<dbReference type="Proteomes" id="UP000000311">
    <property type="component" value="Unassembled WGS sequence"/>
</dbReference>
<dbReference type="InParanoid" id="E2B1Z4"/>
<proteinExistence type="predicted"/>
<dbReference type="EMBL" id="GL445014">
    <property type="protein sequence ID" value="EFN60295.1"/>
    <property type="molecule type" value="Genomic_DNA"/>
</dbReference>
<organism evidence="2">
    <name type="scientific">Camponotus floridanus</name>
    <name type="common">Florida carpenter ant</name>
    <dbReference type="NCBI Taxonomy" id="104421"/>
    <lineage>
        <taxon>Eukaryota</taxon>
        <taxon>Metazoa</taxon>
        <taxon>Ecdysozoa</taxon>
        <taxon>Arthropoda</taxon>
        <taxon>Hexapoda</taxon>
        <taxon>Insecta</taxon>
        <taxon>Pterygota</taxon>
        <taxon>Neoptera</taxon>
        <taxon>Endopterygota</taxon>
        <taxon>Hymenoptera</taxon>
        <taxon>Apocrita</taxon>
        <taxon>Aculeata</taxon>
        <taxon>Formicoidea</taxon>
        <taxon>Formicidae</taxon>
        <taxon>Formicinae</taxon>
        <taxon>Camponotus</taxon>
    </lineage>
</organism>
<accession>E2B1Z4</accession>
<sequence>YCRVCVGMQVPPADDEDWYCRFCIAKKQELLHDKKKKKRKKKVKVTA</sequence>
<reference evidence="1 2" key="1">
    <citation type="journal article" date="2010" name="Science">
        <title>Genomic comparison of the ants Camponotus floridanus and Harpegnathos saltator.</title>
        <authorList>
            <person name="Bonasio R."/>
            <person name="Zhang G."/>
            <person name="Ye C."/>
            <person name="Mutti N.S."/>
            <person name="Fang X."/>
            <person name="Qin N."/>
            <person name="Donahue G."/>
            <person name="Yang P."/>
            <person name="Li Q."/>
            <person name="Li C."/>
            <person name="Zhang P."/>
            <person name="Huang Z."/>
            <person name="Berger S.L."/>
            <person name="Reinberg D."/>
            <person name="Wang J."/>
            <person name="Liebig J."/>
        </authorList>
    </citation>
    <scope>NUCLEOTIDE SEQUENCE [LARGE SCALE GENOMIC DNA]</scope>
    <source>
        <strain evidence="2">C129</strain>
    </source>
</reference>